<feature type="region of interest" description="Disordered" evidence="1">
    <location>
        <begin position="93"/>
        <end position="120"/>
    </location>
</feature>
<keyword evidence="3" id="KW-1185">Reference proteome</keyword>
<evidence type="ECO:0000256" key="1">
    <source>
        <dbReference type="SAM" id="MobiDB-lite"/>
    </source>
</evidence>
<sequence>MPVLTRSAAKRVDTRAQCDDDVIMVVSPSATGQGKHIRWFDRDEDFAPLPSAFPMTKAPITAANVPLGSSGSSSNSLFGGSLSSDSSLFSSMSSLSSTSSNGSSHSAEAPQGIFSPSQLAPKRNIVRPIQRSPSGIIIGEQGTRLVLRHPAADAISMKDVQIMNNEREREVFEKQLERIQHERNHGIFGNSNTFKVVKLRAEDTGSDEGMDIDDEESEKRFCAGQAKATDQTTQAVGPYGVWVQAQEKRAQSEFFEQWESRGLRAHPTESVL</sequence>
<dbReference type="AlphaFoldDB" id="A0A5C3M8I5"/>
<evidence type="ECO:0000313" key="2">
    <source>
        <dbReference type="EMBL" id="TFK41719.1"/>
    </source>
</evidence>
<feature type="compositionally biased region" description="Low complexity" evidence="1">
    <location>
        <begin position="93"/>
        <end position="106"/>
    </location>
</feature>
<name>A0A5C3M8I5_9AGAR</name>
<dbReference type="EMBL" id="ML213594">
    <property type="protein sequence ID" value="TFK41719.1"/>
    <property type="molecule type" value="Genomic_DNA"/>
</dbReference>
<reference evidence="2 3" key="1">
    <citation type="journal article" date="2019" name="Nat. Ecol. Evol.">
        <title>Megaphylogeny resolves global patterns of mushroom evolution.</title>
        <authorList>
            <person name="Varga T."/>
            <person name="Krizsan K."/>
            <person name="Foldi C."/>
            <person name="Dima B."/>
            <person name="Sanchez-Garcia M."/>
            <person name="Sanchez-Ramirez S."/>
            <person name="Szollosi G.J."/>
            <person name="Szarkandi J.G."/>
            <person name="Papp V."/>
            <person name="Albert L."/>
            <person name="Andreopoulos W."/>
            <person name="Angelini C."/>
            <person name="Antonin V."/>
            <person name="Barry K.W."/>
            <person name="Bougher N.L."/>
            <person name="Buchanan P."/>
            <person name="Buyck B."/>
            <person name="Bense V."/>
            <person name="Catcheside P."/>
            <person name="Chovatia M."/>
            <person name="Cooper J."/>
            <person name="Damon W."/>
            <person name="Desjardin D."/>
            <person name="Finy P."/>
            <person name="Geml J."/>
            <person name="Haridas S."/>
            <person name="Hughes K."/>
            <person name="Justo A."/>
            <person name="Karasinski D."/>
            <person name="Kautmanova I."/>
            <person name="Kiss B."/>
            <person name="Kocsube S."/>
            <person name="Kotiranta H."/>
            <person name="LaButti K.M."/>
            <person name="Lechner B.E."/>
            <person name="Liimatainen K."/>
            <person name="Lipzen A."/>
            <person name="Lukacs Z."/>
            <person name="Mihaltcheva S."/>
            <person name="Morgado L.N."/>
            <person name="Niskanen T."/>
            <person name="Noordeloos M.E."/>
            <person name="Ohm R.A."/>
            <person name="Ortiz-Santana B."/>
            <person name="Ovrebo C."/>
            <person name="Racz N."/>
            <person name="Riley R."/>
            <person name="Savchenko A."/>
            <person name="Shiryaev A."/>
            <person name="Soop K."/>
            <person name="Spirin V."/>
            <person name="Szebenyi C."/>
            <person name="Tomsovsky M."/>
            <person name="Tulloss R.E."/>
            <person name="Uehling J."/>
            <person name="Grigoriev I.V."/>
            <person name="Vagvolgyi C."/>
            <person name="Papp T."/>
            <person name="Martin F.M."/>
            <person name="Miettinen O."/>
            <person name="Hibbett D.S."/>
            <person name="Nagy L.G."/>
        </authorList>
    </citation>
    <scope>NUCLEOTIDE SEQUENCE [LARGE SCALE GENOMIC DNA]</scope>
    <source>
        <strain evidence="2 3">CBS 166.37</strain>
    </source>
</reference>
<accession>A0A5C3M8I5</accession>
<dbReference type="Proteomes" id="UP000308652">
    <property type="component" value="Unassembled WGS sequence"/>
</dbReference>
<organism evidence="2 3">
    <name type="scientific">Crucibulum laeve</name>
    <dbReference type="NCBI Taxonomy" id="68775"/>
    <lineage>
        <taxon>Eukaryota</taxon>
        <taxon>Fungi</taxon>
        <taxon>Dikarya</taxon>
        <taxon>Basidiomycota</taxon>
        <taxon>Agaricomycotina</taxon>
        <taxon>Agaricomycetes</taxon>
        <taxon>Agaricomycetidae</taxon>
        <taxon>Agaricales</taxon>
        <taxon>Agaricineae</taxon>
        <taxon>Nidulariaceae</taxon>
        <taxon>Crucibulum</taxon>
    </lineage>
</organism>
<proteinExistence type="predicted"/>
<protein>
    <submittedName>
        <fullName evidence="2">Uncharacterized protein</fullName>
    </submittedName>
</protein>
<gene>
    <name evidence="2" type="ORF">BDQ12DRAFT_678401</name>
</gene>
<evidence type="ECO:0000313" key="3">
    <source>
        <dbReference type="Proteomes" id="UP000308652"/>
    </source>
</evidence>
<dbReference type="OrthoDB" id="3054377at2759"/>